<keyword evidence="7" id="KW-0862">Zinc</keyword>
<evidence type="ECO:0000256" key="1">
    <source>
        <dbReference type="ARBA" id="ARBA00000900"/>
    </source>
</evidence>
<keyword evidence="6" id="KW-0833">Ubl conjugation pathway</keyword>
<organism evidence="11">
    <name type="scientific">Anthurium amnicola</name>
    <dbReference type="NCBI Taxonomy" id="1678845"/>
    <lineage>
        <taxon>Eukaryota</taxon>
        <taxon>Viridiplantae</taxon>
        <taxon>Streptophyta</taxon>
        <taxon>Embryophyta</taxon>
        <taxon>Tracheophyta</taxon>
        <taxon>Spermatophyta</taxon>
        <taxon>Magnoliopsida</taxon>
        <taxon>Liliopsida</taxon>
        <taxon>Araceae</taxon>
        <taxon>Pothoideae</taxon>
        <taxon>Potheae</taxon>
        <taxon>Anthurium</taxon>
    </lineage>
</organism>
<evidence type="ECO:0000256" key="5">
    <source>
        <dbReference type="ARBA" id="ARBA00022771"/>
    </source>
</evidence>
<accession>A0A1D1ZH31</accession>
<dbReference type="GO" id="GO:0061630">
    <property type="term" value="F:ubiquitin protein ligase activity"/>
    <property type="evidence" value="ECO:0007669"/>
    <property type="project" value="UniProtKB-EC"/>
</dbReference>
<name>A0A1D1ZH31_9ARAE</name>
<evidence type="ECO:0000256" key="3">
    <source>
        <dbReference type="ARBA" id="ARBA00022679"/>
    </source>
</evidence>
<dbReference type="Pfam" id="PF13639">
    <property type="entry name" value="zf-RING_2"/>
    <property type="match status" value="1"/>
</dbReference>
<dbReference type="AlphaFoldDB" id="A0A1D1ZH31"/>
<comment type="catalytic activity">
    <reaction evidence="1">
        <text>S-ubiquitinyl-[E2 ubiquitin-conjugating enzyme]-L-cysteine + [acceptor protein]-L-lysine = [E2 ubiquitin-conjugating enzyme]-L-cysteine + N(6)-ubiquitinyl-[acceptor protein]-L-lysine.</text>
        <dbReference type="EC" id="2.3.2.27"/>
    </reaction>
</comment>
<dbReference type="Gene3D" id="3.30.40.10">
    <property type="entry name" value="Zinc/RING finger domain, C3HC4 (zinc finger)"/>
    <property type="match status" value="1"/>
</dbReference>
<feature type="region of interest" description="Disordered" evidence="9">
    <location>
        <begin position="344"/>
        <end position="363"/>
    </location>
</feature>
<dbReference type="InterPro" id="IPR013083">
    <property type="entry name" value="Znf_RING/FYVE/PHD"/>
</dbReference>
<evidence type="ECO:0000256" key="6">
    <source>
        <dbReference type="ARBA" id="ARBA00022786"/>
    </source>
</evidence>
<evidence type="ECO:0000259" key="10">
    <source>
        <dbReference type="PROSITE" id="PS50089"/>
    </source>
</evidence>
<feature type="compositionally biased region" description="Polar residues" evidence="9">
    <location>
        <begin position="313"/>
        <end position="334"/>
    </location>
</feature>
<dbReference type="EC" id="2.3.2.27" evidence="2"/>
<keyword evidence="3" id="KW-0808">Transferase</keyword>
<keyword evidence="4" id="KW-0479">Metal-binding</keyword>
<evidence type="ECO:0000256" key="9">
    <source>
        <dbReference type="SAM" id="MobiDB-lite"/>
    </source>
</evidence>
<dbReference type="EMBL" id="GDJX01001640">
    <property type="protein sequence ID" value="JAT66296.1"/>
    <property type="molecule type" value="Transcribed_RNA"/>
</dbReference>
<dbReference type="PANTHER" id="PTHR46463">
    <property type="entry name" value="ZINC FINGER, RING/FYVE/PHD-TYPE"/>
    <property type="match status" value="1"/>
</dbReference>
<keyword evidence="5 8" id="KW-0863">Zinc-finger</keyword>
<evidence type="ECO:0000256" key="2">
    <source>
        <dbReference type="ARBA" id="ARBA00012483"/>
    </source>
</evidence>
<gene>
    <name evidence="11" type="primary">RHF1A_0</name>
    <name evidence="11" type="ORF">g.61195</name>
</gene>
<dbReference type="SMART" id="SM00184">
    <property type="entry name" value="RING"/>
    <property type="match status" value="1"/>
</dbReference>
<protein>
    <recommendedName>
        <fullName evidence="2">RING-type E3 ubiquitin transferase</fullName>
        <ecNumber evidence="2">2.3.2.27</ecNumber>
    </recommendedName>
</protein>
<reference evidence="11" key="1">
    <citation type="submission" date="2015-07" db="EMBL/GenBank/DDBJ databases">
        <title>Transcriptome Assembly of Anthurium amnicola.</title>
        <authorList>
            <person name="Suzuki J."/>
        </authorList>
    </citation>
    <scope>NUCLEOTIDE SEQUENCE</scope>
</reference>
<dbReference type="PANTHER" id="PTHR46463:SF16">
    <property type="entry name" value="E3 UBIQUITIN-PROTEIN LIGASE RHF1A"/>
    <property type="match status" value="1"/>
</dbReference>
<dbReference type="InterPro" id="IPR001841">
    <property type="entry name" value="Znf_RING"/>
</dbReference>
<evidence type="ECO:0000256" key="4">
    <source>
        <dbReference type="ARBA" id="ARBA00022723"/>
    </source>
</evidence>
<evidence type="ECO:0000313" key="11">
    <source>
        <dbReference type="EMBL" id="JAT66296.1"/>
    </source>
</evidence>
<dbReference type="SUPFAM" id="SSF57850">
    <property type="entry name" value="RING/U-box"/>
    <property type="match status" value="1"/>
</dbReference>
<dbReference type="PROSITE" id="PS50089">
    <property type="entry name" value="ZF_RING_2"/>
    <property type="match status" value="1"/>
</dbReference>
<feature type="region of interest" description="Disordered" evidence="9">
    <location>
        <begin position="313"/>
        <end position="339"/>
    </location>
</feature>
<feature type="domain" description="RING-type" evidence="10">
    <location>
        <begin position="13"/>
        <end position="53"/>
    </location>
</feature>
<evidence type="ECO:0000256" key="8">
    <source>
        <dbReference type="PROSITE-ProRule" id="PRU00175"/>
    </source>
</evidence>
<evidence type="ECO:0000256" key="7">
    <source>
        <dbReference type="ARBA" id="ARBA00022833"/>
    </source>
</evidence>
<proteinExistence type="predicted"/>
<dbReference type="GO" id="GO:0008270">
    <property type="term" value="F:zinc ion binding"/>
    <property type="evidence" value="ECO:0007669"/>
    <property type="project" value="UniProtKB-KW"/>
</dbReference>
<sequence>MAAFAPDAGDDSCSICLEPFSTDDPAMVTNCKHEYHLQCILEWSQRSRECPICARALALSDPTSQELLAAMEVKGGRRTRRRPSDLPVFNRIPVEGFDSYNVMSFTEDIDFDDHIVQHLAAADVTGGHPFNRRERHHRSAAMDHSQLLIFANSSHDSDLQQIRTDSLNETQVLGASSQLPVHCPCTPTTPVIIDELSLGSSFPSSGNLGSDVADNSHSSFQFRVLSSQGTPGSPQRPQQSEIVSFSESLKSKVAAASSRYKESISKSTRGFKEKLLARNSSVKELSKEVQREVTAGIAGVARLMERLDLTSKRSGGISTLSSGSEGTSKLSCTRNIEGESLITQAPDDRTETMASVIGSHQPDSCSFTGLADDIRYADHAGRKEHS</sequence>